<dbReference type="Proteomes" id="UP000029980">
    <property type="component" value="Chromosome"/>
</dbReference>
<name>A0A097QRN0_9EURY</name>
<dbReference type="EMBL" id="CP008887">
    <property type="protein sequence ID" value="AIU69136.1"/>
    <property type="molecule type" value="Genomic_DNA"/>
</dbReference>
<dbReference type="PANTHER" id="PTHR39518">
    <property type="entry name" value="UPF0215 PROTEIN MJ1150"/>
    <property type="match status" value="1"/>
</dbReference>
<dbReference type="RefSeq" id="WP_050002118.1">
    <property type="nucleotide sequence ID" value="NZ_CP008887.1"/>
</dbReference>
<dbReference type="AlphaFoldDB" id="A0A097QRN0"/>
<protein>
    <recommendedName>
        <fullName evidence="1">UPF0215 protein TEU_01605</fullName>
    </recommendedName>
</protein>
<dbReference type="HAMAP" id="MF_00582">
    <property type="entry name" value="UPF0215"/>
    <property type="match status" value="1"/>
</dbReference>
<dbReference type="Pfam" id="PF01949">
    <property type="entry name" value="Endo_dU"/>
    <property type="match status" value="1"/>
</dbReference>
<dbReference type="InterPro" id="IPR002802">
    <property type="entry name" value="Endo_dU"/>
</dbReference>
<dbReference type="HOGENOM" id="CLU_095956_1_0_2"/>
<dbReference type="STRING" id="1505907.TEU_01605"/>
<evidence type="ECO:0000313" key="3">
    <source>
        <dbReference type="Proteomes" id="UP000029980"/>
    </source>
</evidence>
<organism evidence="2 3">
    <name type="scientific">Thermococcus eurythermalis</name>
    <dbReference type="NCBI Taxonomy" id="1505907"/>
    <lineage>
        <taxon>Archaea</taxon>
        <taxon>Methanobacteriati</taxon>
        <taxon>Methanobacteriota</taxon>
        <taxon>Thermococci</taxon>
        <taxon>Thermococcales</taxon>
        <taxon>Thermococcaceae</taxon>
        <taxon>Thermococcus</taxon>
    </lineage>
</organism>
<dbReference type="PANTHER" id="PTHR39518:SF2">
    <property type="entry name" value="UPF0215 PROTEIN MJ1150"/>
    <property type="match status" value="1"/>
</dbReference>
<dbReference type="NCBIfam" id="NF001977">
    <property type="entry name" value="PRK00766.1"/>
    <property type="match status" value="1"/>
</dbReference>
<evidence type="ECO:0000256" key="1">
    <source>
        <dbReference type="HAMAP-Rule" id="MF_00582"/>
    </source>
</evidence>
<comment type="similarity">
    <text evidence="1">Belongs to the UPF0215 family.</text>
</comment>
<evidence type="ECO:0000313" key="2">
    <source>
        <dbReference type="EMBL" id="AIU69136.1"/>
    </source>
</evidence>
<proteinExistence type="inferred from homology"/>
<dbReference type="OrthoDB" id="15207at2157"/>
<keyword evidence="3" id="KW-1185">Reference proteome</keyword>
<accession>A0A097QRN0</accession>
<gene>
    <name evidence="2" type="ORF">TEU_01605</name>
</gene>
<dbReference type="PIRSF" id="PIRSF006380">
    <property type="entry name" value="UCP006380"/>
    <property type="match status" value="1"/>
</dbReference>
<reference evidence="2 3" key="1">
    <citation type="journal article" date="2015" name="Int. J. Syst. Evol. Microbiol.">
        <title>Thermococcus eurythermalis sp. nov., a conditional piezophilic hyperthermophilic archaeon with a wide temperature range isolated from an oil-immersed chimney in the Guaymas Basin.</title>
        <authorList>
            <person name="Zhao W."/>
            <person name="Zeng X."/>
            <person name="Xiao X."/>
        </authorList>
    </citation>
    <scope>NUCLEOTIDE SEQUENCE [LARGE SCALE GENOMIC DNA]</scope>
    <source>
        <strain evidence="2 3">A501</strain>
    </source>
</reference>
<dbReference type="GeneID" id="25152126"/>
<dbReference type="Gene3D" id="3.30.2170.10">
    <property type="entry name" value="archaeoglobus fulgidus dsm 4304 superfamily"/>
    <property type="match status" value="1"/>
</dbReference>
<sequence length="195" mass="21760">MIRKVKPEIRVVGFDDGTFSFSSKLEREKTILFGVVMKGSREVVGAVSRWITVDGTDATEKLIDAVVNSRFKDLRVILLKGITYGGFNVVDLEALHRETGLPVIVVVRKRPDLKVMELALRKHFPDWEGRAELLRKAPPLLEMIPGKLYVQAVGLEPETAFEVVRVTTRTGLIPEPLRLAHIVASAVMTGESTRE</sequence>
<dbReference type="KEGG" id="teu:TEU_01605"/>